<dbReference type="InterPro" id="IPR018079">
    <property type="entry name" value="Ribosomal_uS4_CS"/>
</dbReference>
<evidence type="ECO:0000256" key="1">
    <source>
        <dbReference type="ARBA" id="ARBA00007465"/>
    </source>
</evidence>
<dbReference type="InterPro" id="IPR022801">
    <property type="entry name" value="Ribosomal_uS4"/>
</dbReference>
<dbReference type="OrthoDB" id="3356781at2759"/>
<evidence type="ECO:0000256" key="7">
    <source>
        <dbReference type="SAM" id="MobiDB-lite"/>
    </source>
</evidence>
<dbReference type="Proteomes" id="UP000077266">
    <property type="component" value="Unassembled WGS sequence"/>
</dbReference>
<dbReference type="SMART" id="SM00363">
    <property type="entry name" value="S4"/>
    <property type="match status" value="1"/>
</dbReference>
<dbReference type="CDD" id="cd00165">
    <property type="entry name" value="S4"/>
    <property type="match status" value="1"/>
</dbReference>
<dbReference type="AlphaFoldDB" id="A0A165KIR9"/>
<dbReference type="STRING" id="1314781.A0A165KIR9"/>
<dbReference type="PANTHER" id="PTHR11831">
    <property type="entry name" value="30S 40S RIBOSOMAL PROTEIN"/>
    <property type="match status" value="1"/>
</dbReference>
<name>A0A165KIR9_EXIGL</name>
<organism evidence="9 10">
    <name type="scientific">Exidia glandulosa HHB12029</name>
    <dbReference type="NCBI Taxonomy" id="1314781"/>
    <lineage>
        <taxon>Eukaryota</taxon>
        <taxon>Fungi</taxon>
        <taxon>Dikarya</taxon>
        <taxon>Basidiomycota</taxon>
        <taxon>Agaricomycotina</taxon>
        <taxon>Agaricomycetes</taxon>
        <taxon>Auriculariales</taxon>
        <taxon>Exidiaceae</taxon>
        <taxon>Exidia</taxon>
    </lineage>
</organism>
<keyword evidence="3 6" id="KW-0694">RNA-binding</keyword>
<accession>A0A165KIR9</accession>
<dbReference type="FunCoup" id="A0A165KIR9">
    <property type="interactions" value="44"/>
</dbReference>
<evidence type="ECO:0000256" key="2">
    <source>
        <dbReference type="ARBA" id="ARBA00022730"/>
    </source>
</evidence>
<dbReference type="EMBL" id="KV425943">
    <property type="protein sequence ID" value="KZV96398.1"/>
    <property type="molecule type" value="Genomic_DNA"/>
</dbReference>
<sequence>MRDRHVFSFRAALPRMSWGPQNLYNLWKRSLGQRANEAVFTKSPRTLFQQRWISKKLLRAYHGDYIPEHIFKRWYLPAMLPDVRDRVKDTTSNLLSFAGRREDLHRIKKLRENEEEQAHAPVGSLMWSEIERRIDTVIFRACLTHSVYHARELVIHRHVKLNGTIHNNPNTRLAPGDMVTVNPDAIQMLSAGKPIQSRWRRSVTPLTIPVAKPAPPPVEPSSSPSTSEAASSSADASASETVTSDGALPESPAESASGESSAEASSAEPSSEASSSEATSSEAPATEESEEPQVVTLHDADSRPSTLRQPREFQLPEFAAPFIFVPAYLEVSYPTCSVIYVRHPTARAGYSEIPTPYDADGEIMRLAWEWYAIRRPRVRSKKKLAAMPENRQGQWIFKGIDRPAGLLGRATFVR</sequence>
<protein>
    <submittedName>
        <fullName evidence="9">Alpha-L RNA-binding motif-containing protein</fullName>
    </submittedName>
</protein>
<feature type="compositionally biased region" description="Low complexity" evidence="7">
    <location>
        <begin position="220"/>
        <end position="284"/>
    </location>
</feature>
<dbReference type="InterPro" id="IPR002942">
    <property type="entry name" value="S4_RNA-bd"/>
</dbReference>
<evidence type="ECO:0000259" key="8">
    <source>
        <dbReference type="SMART" id="SM00363"/>
    </source>
</evidence>
<feature type="region of interest" description="Disordered" evidence="7">
    <location>
        <begin position="206"/>
        <end position="307"/>
    </location>
</feature>
<dbReference type="PROSITE" id="PS00632">
    <property type="entry name" value="RIBOSOMAL_S4"/>
    <property type="match status" value="1"/>
</dbReference>
<dbReference type="SUPFAM" id="SSF55174">
    <property type="entry name" value="Alpha-L RNA-binding motif"/>
    <property type="match status" value="1"/>
</dbReference>
<evidence type="ECO:0000256" key="6">
    <source>
        <dbReference type="PROSITE-ProRule" id="PRU00182"/>
    </source>
</evidence>
<comment type="similarity">
    <text evidence="1">Belongs to the universal ribosomal protein uS4 family.</text>
</comment>
<dbReference type="GO" id="GO:0042274">
    <property type="term" value="P:ribosomal small subunit biogenesis"/>
    <property type="evidence" value="ECO:0007669"/>
    <property type="project" value="TreeGrafter"/>
</dbReference>
<dbReference type="Gene3D" id="3.10.290.10">
    <property type="entry name" value="RNA-binding S4 domain"/>
    <property type="match status" value="1"/>
</dbReference>
<dbReference type="PANTHER" id="PTHR11831:SF4">
    <property type="entry name" value="SMALL RIBOSOMAL SUBUNIT PROTEIN US4M"/>
    <property type="match status" value="1"/>
</dbReference>
<evidence type="ECO:0000256" key="5">
    <source>
        <dbReference type="ARBA" id="ARBA00023274"/>
    </source>
</evidence>
<keyword evidence="5" id="KW-0687">Ribonucleoprotein</keyword>
<dbReference type="GO" id="GO:0019843">
    <property type="term" value="F:rRNA binding"/>
    <property type="evidence" value="ECO:0007669"/>
    <property type="project" value="UniProtKB-KW"/>
</dbReference>
<dbReference type="PROSITE" id="PS50889">
    <property type="entry name" value="S4"/>
    <property type="match status" value="1"/>
</dbReference>
<dbReference type="InParanoid" id="A0A165KIR9"/>
<dbReference type="InterPro" id="IPR036986">
    <property type="entry name" value="S4_RNA-bd_sf"/>
</dbReference>
<proteinExistence type="inferred from homology"/>
<keyword evidence="2 6" id="KW-0699">rRNA-binding</keyword>
<keyword evidence="10" id="KW-1185">Reference proteome</keyword>
<reference evidence="9 10" key="1">
    <citation type="journal article" date="2016" name="Mol. Biol. Evol.">
        <title>Comparative Genomics of Early-Diverging Mushroom-Forming Fungi Provides Insights into the Origins of Lignocellulose Decay Capabilities.</title>
        <authorList>
            <person name="Nagy L.G."/>
            <person name="Riley R."/>
            <person name="Tritt A."/>
            <person name="Adam C."/>
            <person name="Daum C."/>
            <person name="Floudas D."/>
            <person name="Sun H."/>
            <person name="Yadav J.S."/>
            <person name="Pangilinan J."/>
            <person name="Larsson K.H."/>
            <person name="Matsuura K."/>
            <person name="Barry K."/>
            <person name="Labutti K."/>
            <person name="Kuo R."/>
            <person name="Ohm R.A."/>
            <person name="Bhattacharya S.S."/>
            <person name="Shirouzu T."/>
            <person name="Yoshinaga Y."/>
            <person name="Martin F.M."/>
            <person name="Grigoriev I.V."/>
            <person name="Hibbett D.S."/>
        </authorList>
    </citation>
    <scope>NUCLEOTIDE SEQUENCE [LARGE SCALE GENOMIC DNA]</scope>
    <source>
        <strain evidence="9 10">HHB12029</strain>
    </source>
</reference>
<evidence type="ECO:0000256" key="4">
    <source>
        <dbReference type="ARBA" id="ARBA00022980"/>
    </source>
</evidence>
<keyword evidence="4" id="KW-0689">Ribosomal protein</keyword>
<evidence type="ECO:0000313" key="9">
    <source>
        <dbReference type="EMBL" id="KZV96398.1"/>
    </source>
</evidence>
<gene>
    <name evidence="9" type="ORF">EXIGLDRAFT_833640</name>
</gene>
<evidence type="ECO:0000256" key="3">
    <source>
        <dbReference type="ARBA" id="ARBA00022884"/>
    </source>
</evidence>
<dbReference type="GO" id="GO:0005763">
    <property type="term" value="C:mitochondrial small ribosomal subunit"/>
    <property type="evidence" value="ECO:0007669"/>
    <property type="project" value="TreeGrafter"/>
</dbReference>
<feature type="domain" description="RNA-binding S4" evidence="8">
    <location>
        <begin position="132"/>
        <end position="196"/>
    </location>
</feature>
<evidence type="ECO:0000313" key="10">
    <source>
        <dbReference type="Proteomes" id="UP000077266"/>
    </source>
</evidence>
<dbReference type="GO" id="GO:0003735">
    <property type="term" value="F:structural constituent of ribosome"/>
    <property type="evidence" value="ECO:0007669"/>
    <property type="project" value="TreeGrafter"/>
</dbReference>
<dbReference type="Pfam" id="PF01479">
    <property type="entry name" value="S4"/>
    <property type="match status" value="1"/>
</dbReference>